<evidence type="ECO:0000313" key="2">
    <source>
        <dbReference type="EMBL" id="KAH0538658.1"/>
    </source>
</evidence>
<feature type="region of interest" description="Disordered" evidence="1">
    <location>
        <begin position="68"/>
        <end position="106"/>
    </location>
</feature>
<gene>
    <name evidence="2" type="ORF">GP486_008761</name>
</gene>
<reference evidence="2" key="1">
    <citation type="submission" date="2021-03" db="EMBL/GenBank/DDBJ databases">
        <title>Comparative genomics and phylogenomic investigation of the class Geoglossomycetes provide insights into ecological specialization and systematics.</title>
        <authorList>
            <person name="Melie T."/>
            <person name="Pirro S."/>
            <person name="Miller A.N."/>
            <person name="Quandt A."/>
        </authorList>
    </citation>
    <scope>NUCLEOTIDE SEQUENCE</scope>
    <source>
        <strain evidence="2">CAQ_001_2017</strain>
    </source>
</reference>
<evidence type="ECO:0000256" key="1">
    <source>
        <dbReference type="SAM" id="MobiDB-lite"/>
    </source>
</evidence>
<accession>A0A9P8I6U5</accession>
<comment type="caution">
    <text evidence="2">The sequence shown here is derived from an EMBL/GenBank/DDBJ whole genome shotgun (WGS) entry which is preliminary data.</text>
</comment>
<name>A0A9P8I6U5_9PEZI</name>
<proteinExistence type="predicted"/>
<keyword evidence="3" id="KW-1185">Reference proteome</keyword>
<organism evidence="2 3">
    <name type="scientific">Trichoglossum hirsutum</name>
    <dbReference type="NCBI Taxonomy" id="265104"/>
    <lineage>
        <taxon>Eukaryota</taxon>
        <taxon>Fungi</taxon>
        <taxon>Dikarya</taxon>
        <taxon>Ascomycota</taxon>
        <taxon>Pezizomycotina</taxon>
        <taxon>Geoglossomycetes</taxon>
        <taxon>Geoglossales</taxon>
        <taxon>Geoglossaceae</taxon>
        <taxon>Trichoglossum</taxon>
    </lineage>
</organism>
<dbReference type="AlphaFoldDB" id="A0A9P8I6U5"/>
<dbReference type="EMBL" id="JAGHQM010003939">
    <property type="protein sequence ID" value="KAH0538658.1"/>
    <property type="molecule type" value="Genomic_DNA"/>
</dbReference>
<protein>
    <submittedName>
        <fullName evidence="2">Uncharacterized protein</fullName>
    </submittedName>
</protein>
<evidence type="ECO:0000313" key="3">
    <source>
        <dbReference type="Proteomes" id="UP000750711"/>
    </source>
</evidence>
<feature type="compositionally biased region" description="Acidic residues" evidence="1">
    <location>
        <begin position="68"/>
        <end position="100"/>
    </location>
</feature>
<dbReference type="Proteomes" id="UP000750711">
    <property type="component" value="Unassembled WGS sequence"/>
</dbReference>
<sequence>MVPTAQLLERQTRYNNVVDDVRRTRLAAVSKSALGRVVMVELLERLVAQNEEIIGLLRYQNCLLQVPDTEEPEFENDNVVDGDGDAEDEDVDLLDAEDDAVSGGEA</sequence>